<dbReference type="PANTHER" id="PTHR30619">
    <property type="entry name" value="DNA INTERNALIZATION/COMPETENCE PROTEIN COMEC/REC2"/>
    <property type="match status" value="1"/>
</dbReference>
<dbReference type="InterPro" id="IPR035681">
    <property type="entry name" value="ComA-like_MBL"/>
</dbReference>
<evidence type="ECO:0000256" key="1">
    <source>
        <dbReference type="SAM" id="SignalP"/>
    </source>
</evidence>
<reference evidence="3 4" key="1">
    <citation type="submission" date="2019-03" db="EMBL/GenBank/DDBJ databases">
        <title>Genomic Encyclopedia of Type Strains, Phase IV (KMG-IV): sequencing the most valuable type-strain genomes for metagenomic binning, comparative biology and taxonomic classification.</title>
        <authorList>
            <person name="Goeker M."/>
        </authorList>
    </citation>
    <scope>NUCLEOTIDE SEQUENCE [LARGE SCALE GENOMIC DNA]</scope>
    <source>
        <strain evidence="3 4">DSM 15969</strain>
    </source>
</reference>
<feature type="signal peptide" evidence="1">
    <location>
        <begin position="1"/>
        <end position="26"/>
    </location>
</feature>
<dbReference type="Proteomes" id="UP000295063">
    <property type="component" value="Unassembled WGS sequence"/>
</dbReference>
<dbReference type="PROSITE" id="PS51257">
    <property type="entry name" value="PROKAR_LIPOPROTEIN"/>
    <property type="match status" value="1"/>
</dbReference>
<dbReference type="PANTHER" id="PTHR30619:SF1">
    <property type="entry name" value="RECOMBINATION PROTEIN 2"/>
    <property type="match status" value="1"/>
</dbReference>
<dbReference type="InterPro" id="IPR052159">
    <property type="entry name" value="Competence_DNA_uptake"/>
</dbReference>
<dbReference type="SMART" id="SM00849">
    <property type="entry name" value="Lactamase_B"/>
    <property type="match status" value="1"/>
</dbReference>
<organism evidence="3 4">
    <name type="scientific">Anaerospora hongkongensis</name>
    <dbReference type="NCBI Taxonomy" id="244830"/>
    <lineage>
        <taxon>Bacteria</taxon>
        <taxon>Bacillati</taxon>
        <taxon>Bacillota</taxon>
        <taxon>Negativicutes</taxon>
        <taxon>Selenomonadales</taxon>
        <taxon>Sporomusaceae</taxon>
        <taxon>Anaerospora</taxon>
    </lineage>
</organism>
<dbReference type="CDD" id="cd07731">
    <property type="entry name" value="ComA-like_MBL-fold"/>
    <property type="match status" value="1"/>
</dbReference>
<protein>
    <submittedName>
        <fullName evidence="3">Competence protein ComEC</fullName>
    </submittedName>
</protein>
<dbReference type="AlphaFoldDB" id="A0A4R1Q0I8"/>
<feature type="chain" id="PRO_5039378870" evidence="1">
    <location>
        <begin position="27"/>
        <end position="299"/>
    </location>
</feature>
<dbReference type="Pfam" id="PF00753">
    <property type="entry name" value="Lactamase_B"/>
    <property type="match status" value="1"/>
</dbReference>
<comment type="caution">
    <text evidence="3">The sequence shown here is derived from an EMBL/GenBank/DDBJ whole genome shotgun (WGS) entry which is preliminary data.</text>
</comment>
<sequence>MFTWFRRQFRPAAVLLVLLVALFSTGCSNSGRPAAADTAGQLVIKVLDIGQGDAILVRAGGQVTLIDTGDTPAKEKLAALLSKEGITAVDRLILTHPHSDHIGGATTVLERFPVKQVYDSGQTTTTATYRKYMQTVEKKKVPFALLAAGDVIDIGGGAKLKVFAPQKPFFTEDNGQLDLNNNSIVAKLMYGSFSMMFTGDAEKNSELQLVKNSGSELKSSILKVGHHGSNTSSSPEFLKAVGAEAAIISLGEGNDYHHPHPVTLKKLEKQKYKIYRTDLNGTVTVTSDGKTYTIGKEKE</sequence>
<dbReference type="RefSeq" id="WP_132075331.1">
    <property type="nucleotide sequence ID" value="NZ_DAMAKO010000005.1"/>
</dbReference>
<accession>A0A4R1Q0I8</accession>
<dbReference type="InterPro" id="IPR001279">
    <property type="entry name" value="Metallo-B-lactamas"/>
</dbReference>
<name>A0A4R1Q0I8_9FIRM</name>
<evidence type="ECO:0000313" key="3">
    <source>
        <dbReference type="EMBL" id="TCL39190.1"/>
    </source>
</evidence>
<keyword evidence="4" id="KW-1185">Reference proteome</keyword>
<feature type="domain" description="Metallo-beta-lactamase" evidence="2">
    <location>
        <begin position="51"/>
        <end position="252"/>
    </location>
</feature>
<gene>
    <name evidence="3" type="ORF">EV210_102100</name>
</gene>
<dbReference type="SUPFAM" id="SSF56281">
    <property type="entry name" value="Metallo-hydrolase/oxidoreductase"/>
    <property type="match status" value="1"/>
</dbReference>
<dbReference type="Gene3D" id="3.60.15.10">
    <property type="entry name" value="Ribonuclease Z/Hydroxyacylglutathione hydrolase-like"/>
    <property type="match status" value="1"/>
</dbReference>
<dbReference type="InterPro" id="IPR036866">
    <property type="entry name" value="RibonucZ/Hydroxyglut_hydro"/>
</dbReference>
<evidence type="ECO:0000313" key="4">
    <source>
        <dbReference type="Proteomes" id="UP000295063"/>
    </source>
</evidence>
<evidence type="ECO:0000259" key="2">
    <source>
        <dbReference type="SMART" id="SM00849"/>
    </source>
</evidence>
<proteinExistence type="predicted"/>
<dbReference type="EMBL" id="SLUI01000002">
    <property type="protein sequence ID" value="TCL39190.1"/>
    <property type="molecule type" value="Genomic_DNA"/>
</dbReference>
<dbReference type="OrthoDB" id="9761531at2"/>
<keyword evidence="1" id="KW-0732">Signal</keyword>